<dbReference type="Pfam" id="PF01326">
    <property type="entry name" value="PPDK_N"/>
    <property type="match status" value="2"/>
</dbReference>
<dbReference type="PANTHER" id="PTHR43615">
    <property type="entry name" value="PHOSPHOENOLPYRUVATE SYNTHASE-RELATED"/>
    <property type="match status" value="1"/>
</dbReference>
<dbReference type="InterPro" id="IPR013815">
    <property type="entry name" value="ATP_grasp_subdomain_1"/>
</dbReference>
<organism evidence="3 4">
    <name type="scientific">Berkelbacteria bacterium GW2011_GWA2_38_9</name>
    <dbReference type="NCBI Taxonomy" id="1618334"/>
    <lineage>
        <taxon>Bacteria</taxon>
        <taxon>Candidatus Berkelbacteria</taxon>
    </lineage>
</organism>
<name>A0A0G0NU37_9BACT</name>
<dbReference type="GO" id="GO:0016301">
    <property type="term" value="F:kinase activity"/>
    <property type="evidence" value="ECO:0007669"/>
    <property type="project" value="InterPro"/>
</dbReference>
<dbReference type="GO" id="GO:0005524">
    <property type="term" value="F:ATP binding"/>
    <property type="evidence" value="ECO:0007669"/>
    <property type="project" value="InterPro"/>
</dbReference>
<sequence>MMQIFKSDEINAKSPVGQKTKNLKKLIDWQLQVPPFVALPSGTVSQLVDRDGRIQKVKLEQLAGQIIQKFPQDQYSVRSSALIEDSKTSSQAGQFKTVLNITGPELSQGIEEVVLQAFRYLEGELNLFSIIIQEYIDADWAGICFTRNPLGSRELILEYYRGIGEKVVGGQIVPQKFQSFWTSQTPKNVLPNISSSIDIFKKIEDSMEFPQDIEWCIKNKVWYFLQTRPITSLNQDQYRQFKYLDFVLPPDQKYYYEKTEISEISPRPTIFTQDLLKLIYRANGPVMKVYSSLGIKYEPRDFLKIIGNELLIDREEELKSLMPAFSYLSSPKIKPKVSSILGLAISLKNLLKFNSFKVDGHQKLFEQIKNQIEKFDLKKDIDFSRALENLLTSYELVFRTNLFTDKALTKLANVLKCDKSITVADILTLSTNSKFSNEMNINLSDKNLWGNSLEIADQTKFQNYLKSNQENHDQIATSWWAGLPSWKQTYYQPFISRAVAYSRLREYGRWLVVMHISLLRKILLLQAEKNKFKNLQLIFFSHINELLSSKISEKVCVERQKEWNEYNNFNLPKILSHNIHPIDRGEPEGVSAGVVQGQLVGPEDLTKGSNILFVKILSPDLVNYFDKVNGIISEEGGMLSHLAIMAREKGLPVIVNVQLSNTNCKIGDIVEINGSTGQIKKL</sequence>
<dbReference type="AlphaFoldDB" id="A0A0G0NU37"/>
<feature type="domain" description="Pyruvate phosphate dikinase AMP/ATP-binding" evidence="2">
    <location>
        <begin position="198"/>
        <end position="238"/>
    </location>
</feature>
<evidence type="ECO:0000259" key="1">
    <source>
        <dbReference type="Pfam" id="PF00391"/>
    </source>
</evidence>
<dbReference type="SUPFAM" id="SSF56059">
    <property type="entry name" value="Glutathione synthetase ATP-binding domain-like"/>
    <property type="match status" value="1"/>
</dbReference>
<evidence type="ECO:0008006" key="5">
    <source>
        <dbReference type="Google" id="ProtNLM"/>
    </source>
</evidence>
<reference evidence="3 4" key="1">
    <citation type="journal article" date="2015" name="Nature">
        <title>rRNA introns, odd ribosomes, and small enigmatic genomes across a large radiation of phyla.</title>
        <authorList>
            <person name="Brown C.T."/>
            <person name="Hug L.A."/>
            <person name="Thomas B.C."/>
            <person name="Sharon I."/>
            <person name="Castelle C.J."/>
            <person name="Singh A."/>
            <person name="Wilkins M.J."/>
            <person name="Williams K.H."/>
            <person name="Banfield J.F."/>
        </authorList>
    </citation>
    <scope>NUCLEOTIDE SEQUENCE [LARGE SCALE GENOMIC DNA]</scope>
</reference>
<dbReference type="Proteomes" id="UP000033934">
    <property type="component" value="Unassembled WGS sequence"/>
</dbReference>
<feature type="domain" description="PEP-utilising enzyme mobile" evidence="1">
    <location>
        <begin position="609"/>
        <end position="677"/>
    </location>
</feature>
<feature type="domain" description="Pyruvate phosphate dikinase AMP/ATP-binding" evidence="2">
    <location>
        <begin position="65"/>
        <end position="181"/>
    </location>
</feature>
<dbReference type="InterPro" id="IPR002192">
    <property type="entry name" value="PPDK_AMP/ATP-bd"/>
</dbReference>
<dbReference type="InterPro" id="IPR008279">
    <property type="entry name" value="PEP-util_enz_mobile_dom"/>
</dbReference>
<evidence type="ECO:0000259" key="2">
    <source>
        <dbReference type="Pfam" id="PF01326"/>
    </source>
</evidence>
<dbReference type="Gene3D" id="3.30.1490.20">
    <property type="entry name" value="ATP-grasp fold, A domain"/>
    <property type="match status" value="1"/>
</dbReference>
<dbReference type="Pfam" id="PF00391">
    <property type="entry name" value="PEP-utilizers"/>
    <property type="match status" value="1"/>
</dbReference>
<protein>
    <recommendedName>
        <fullName evidence="5">Phosphoenolpyruvate synthase</fullName>
    </recommendedName>
</protein>
<evidence type="ECO:0000313" key="4">
    <source>
        <dbReference type="Proteomes" id="UP000033934"/>
    </source>
</evidence>
<dbReference type="PANTHER" id="PTHR43615:SF1">
    <property type="entry name" value="PPDK_N DOMAIN-CONTAINING PROTEIN"/>
    <property type="match status" value="1"/>
</dbReference>
<dbReference type="Gene3D" id="3.30.470.20">
    <property type="entry name" value="ATP-grasp fold, B domain"/>
    <property type="match status" value="2"/>
</dbReference>
<dbReference type="InterPro" id="IPR051549">
    <property type="entry name" value="PEP_Utilizing_Enz"/>
</dbReference>
<comment type="caution">
    <text evidence="3">The sequence shown here is derived from an EMBL/GenBank/DDBJ whole genome shotgun (WGS) entry which is preliminary data.</text>
</comment>
<proteinExistence type="predicted"/>
<evidence type="ECO:0000313" key="3">
    <source>
        <dbReference type="EMBL" id="KKQ89384.1"/>
    </source>
</evidence>
<dbReference type="EMBL" id="LBVO01000027">
    <property type="protein sequence ID" value="KKQ89384.1"/>
    <property type="molecule type" value="Genomic_DNA"/>
</dbReference>
<accession>A0A0G0NU37</accession>
<gene>
    <name evidence="3" type="ORF">UT11_C0027G0004</name>
</gene>
<dbReference type="Gene3D" id="3.50.30.10">
    <property type="entry name" value="Phosphohistidine domain"/>
    <property type="match status" value="1"/>
</dbReference>
<dbReference type="SUPFAM" id="SSF52009">
    <property type="entry name" value="Phosphohistidine domain"/>
    <property type="match status" value="1"/>
</dbReference>
<dbReference type="InterPro" id="IPR036637">
    <property type="entry name" value="Phosphohistidine_dom_sf"/>
</dbReference>